<name>A0ABZ0K3F8_9GAMM</name>
<feature type="domain" description="Glycosyltransferase 2-like" evidence="1">
    <location>
        <begin position="90"/>
        <end position="184"/>
    </location>
</feature>
<reference evidence="2 3" key="1">
    <citation type="submission" date="2023-10" db="EMBL/GenBank/DDBJ databases">
        <title>Complete genome sequence of Shewanella sp. DAU334.</title>
        <authorList>
            <person name="Lee Y.-S."/>
            <person name="Jeong H.-R."/>
            <person name="Hwang E.-J."/>
            <person name="Choi Y.-L."/>
            <person name="Kim G.-D."/>
        </authorList>
    </citation>
    <scope>NUCLEOTIDE SEQUENCE [LARGE SCALE GENOMIC DNA]</scope>
    <source>
        <strain evidence="2 3">DAU334</strain>
    </source>
</reference>
<dbReference type="CDD" id="cd00761">
    <property type="entry name" value="Glyco_tranf_GTA_type"/>
    <property type="match status" value="1"/>
</dbReference>
<dbReference type="Proteomes" id="UP001529491">
    <property type="component" value="Chromosome"/>
</dbReference>
<evidence type="ECO:0000313" key="2">
    <source>
        <dbReference type="EMBL" id="WOT06296.1"/>
    </source>
</evidence>
<dbReference type="EMBL" id="CP136522">
    <property type="protein sequence ID" value="WOT06296.1"/>
    <property type="molecule type" value="Genomic_DNA"/>
</dbReference>
<proteinExistence type="predicted"/>
<dbReference type="Pfam" id="PF00535">
    <property type="entry name" value="Glycos_transf_2"/>
    <property type="match status" value="1"/>
</dbReference>
<dbReference type="PANTHER" id="PTHR40743:SF1">
    <property type="entry name" value="POSSIBLE GLYCOSYLTRANSFERASE"/>
    <property type="match status" value="1"/>
</dbReference>
<dbReference type="Gene3D" id="3.90.550.10">
    <property type="entry name" value="Spore Coat Polysaccharide Biosynthesis Protein SpsA, Chain A"/>
    <property type="match status" value="2"/>
</dbReference>
<evidence type="ECO:0000313" key="3">
    <source>
        <dbReference type="Proteomes" id="UP001529491"/>
    </source>
</evidence>
<dbReference type="RefSeq" id="WP_310470570.1">
    <property type="nucleotide sequence ID" value="NZ_CP136522.1"/>
</dbReference>
<organism evidence="2 3">
    <name type="scientific">Shewanella youngdeokensis</name>
    <dbReference type="NCBI Taxonomy" id="2999068"/>
    <lineage>
        <taxon>Bacteria</taxon>
        <taxon>Pseudomonadati</taxon>
        <taxon>Pseudomonadota</taxon>
        <taxon>Gammaproteobacteria</taxon>
        <taxon>Alteromonadales</taxon>
        <taxon>Shewanellaceae</taxon>
        <taxon>Shewanella</taxon>
    </lineage>
</organism>
<dbReference type="PANTHER" id="PTHR40743">
    <property type="entry name" value="NUCLEOTIDE-DIPHOSPHO-SUGAR TRANSFERASE CONTAINING PROTEIN"/>
    <property type="match status" value="1"/>
</dbReference>
<sequence length="1175" mass="135352">MKPLIYKQIEVLKKHLKNTEIDAAKLQAQALIGQGISDTATGLIKALCKHHGQPLETLLKHSVAPEVAIDYSKIDKLSKLDELPPKQGISIVSCCMNRNENLKKALKTWLKLSVDEIIIVDWSSSTPVSETLAGINDSRVKIIRVENESKWILTYGFNVGLRAASFEKIYKLDADIEVSPNFLELNSFIDFEYVRGHWKTALDNDQADQTYVNGSFGCYKKHLLEIGFYNEYIRSYGWDDSDIYSRLSNECGLKRKYLSFDSVVHMTQEQEERLAHQNVSKNKFLGHFESTEYYNMRNKYQTSLYGDWSCKLLSDYEITDVKNNVVSCRRISEDLPIPKQVITDAERYAVIKLTSWFDPELTNVLYLYPEMPFLVKEHFYQGVPFSYTKEIVNNITLNIPAEKGEVLTGNIHDLLMKMQPQPQFEYIRANSLPTSLELECDNVKLWLVTANTDNQEGSANLEGTESRVFITSLFDESKPERLREYLYCIQENCKHFDTLFLFYEKSSGLLYQELKKLLGNTVYWQKIIFCTYQERPTFKFLFDIADKLFPNAIICISNADIAVDESIKKITLDKLDDSFFAISRHEVDINSKKSTGLILNQLGIPNTFSADMWVYSSPRKYKFKSDFPIGTFHCDSFMNYYIDKSGYKLFNPCLDINLYHIHDPVFNSSEEKAIKQKEEIEKKLQEEVNFNNGVYPLKGSKWGMIESYNLETSCTGVVDWFNTLIKIEIHNGNVVQGLAAALIALESFESINCPTSVWLNLQHPINDANTYKLVESFVQFIDSPYLHFGVYHSESKIAKSDELVQLDVSHAQLIETVESLRNRECSDFWGFVNKNYEFNGKFGLDYDPFISALFQVDASDIHTYKLINALQTHQLGYLEAFITQMAPGNSMVAFKSDIECMLKKTSQAATKNNNKIPTISFITSVYKGEEFMRGYLENIAIAALECGGEVIIIDANSPEQEIDVFNQFISDFPEYEVLFTYEKLDHDPGLYNCWELAINKSSAEYVSNANLDDRRSPFQAGVLIEQLNNNPKYSGAASAMRATTARNTPWYKQTENQYWFNKGYRKHIDFDALYIKSEDNIVKSQNIMHCMPIWKKSLHKTYGYFNEEKYGTSADWAFWLECTQNGEVFCLVPQVLSQYYINEQSHNRVNDPNGTKEKRIIADYLNVNQTVFEQQ</sequence>
<keyword evidence="3" id="KW-1185">Reference proteome</keyword>
<protein>
    <submittedName>
        <fullName evidence="2">Glycosyltransferase family 2 protein</fullName>
    </submittedName>
</protein>
<dbReference type="InterPro" id="IPR001173">
    <property type="entry name" value="Glyco_trans_2-like"/>
</dbReference>
<accession>A0ABZ0K3F8</accession>
<evidence type="ECO:0000259" key="1">
    <source>
        <dbReference type="Pfam" id="PF00535"/>
    </source>
</evidence>
<gene>
    <name evidence="2" type="ORF">RGE70_05715</name>
</gene>
<dbReference type="InterPro" id="IPR029044">
    <property type="entry name" value="Nucleotide-diphossugar_trans"/>
</dbReference>
<dbReference type="SUPFAM" id="SSF53448">
    <property type="entry name" value="Nucleotide-diphospho-sugar transferases"/>
    <property type="match status" value="2"/>
</dbReference>